<proteinExistence type="predicted"/>
<dbReference type="WBParaSite" id="TTAC_0001045101-mRNA-1">
    <property type="protein sequence ID" value="TTAC_0001045101-mRNA-1"/>
    <property type="gene ID" value="TTAC_0001045101"/>
</dbReference>
<accession>A0A0R3XA74</accession>
<reference evidence="1 2" key="2">
    <citation type="submission" date="2018-11" db="EMBL/GenBank/DDBJ databases">
        <authorList>
            <consortium name="Pathogen Informatics"/>
        </authorList>
    </citation>
    <scope>NUCLEOTIDE SEQUENCE [LARGE SCALE GENOMIC DNA]</scope>
</reference>
<evidence type="ECO:0000313" key="3">
    <source>
        <dbReference type="WBParaSite" id="TTAC_0001045101-mRNA-1"/>
    </source>
</evidence>
<reference evidence="3" key="1">
    <citation type="submission" date="2017-02" db="UniProtKB">
        <authorList>
            <consortium name="WormBaseParasite"/>
        </authorList>
    </citation>
    <scope>IDENTIFICATION</scope>
</reference>
<name>A0A0R3XA74_HYDTA</name>
<dbReference type="EMBL" id="UYWX01021695">
    <property type="protein sequence ID" value="VDM35414.1"/>
    <property type="molecule type" value="Genomic_DNA"/>
</dbReference>
<evidence type="ECO:0000313" key="2">
    <source>
        <dbReference type="Proteomes" id="UP000274429"/>
    </source>
</evidence>
<dbReference type="AlphaFoldDB" id="A0A0R3XA74"/>
<sequence length="69" mass="7766">MPNRSSETNSLLKSEIQGSEGRRAALTLVAASVGIPLFKEDTDFDDCLFFTKADLELYEPARRVPYDLR</sequence>
<evidence type="ECO:0000313" key="1">
    <source>
        <dbReference type="EMBL" id="VDM35414.1"/>
    </source>
</evidence>
<dbReference type="Proteomes" id="UP000274429">
    <property type="component" value="Unassembled WGS sequence"/>
</dbReference>
<protein>
    <submittedName>
        <fullName evidence="3">PINc domain-containing protein</fullName>
    </submittedName>
</protein>
<organism evidence="3">
    <name type="scientific">Hydatigena taeniaeformis</name>
    <name type="common">Feline tapeworm</name>
    <name type="synonym">Taenia taeniaeformis</name>
    <dbReference type="NCBI Taxonomy" id="6205"/>
    <lineage>
        <taxon>Eukaryota</taxon>
        <taxon>Metazoa</taxon>
        <taxon>Spiralia</taxon>
        <taxon>Lophotrochozoa</taxon>
        <taxon>Platyhelminthes</taxon>
        <taxon>Cestoda</taxon>
        <taxon>Eucestoda</taxon>
        <taxon>Cyclophyllidea</taxon>
        <taxon>Taeniidae</taxon>
        <taxon>Hydatigera</taxon>
    </lineage>
</organism>
<keyword evidence="2" id="KW-1185">Reference proteome</keyword>
<gene>
    <name evidence="1" type="ORF">TTAC_LOCUS10434</name>
</gene>